<dbReference type="InterPro" id="IPR015424">
    <property type="entry name" value="PyrdxlP-dep_Trfase"/>
</dbReference>
<dbReference type="InterPro" id="IPR015421">
    <property type="entry name" value="PyrdxlP-dep_Trfase_major"/>
</dbReference>
<reference evidence="11" key="1">
    <citation type="submission" date="2016-03" db="EMBL/GenBank/DDBJ databases">
        <authorList>
            <person name="Ma C."/>
            <person name="Zhou S."/>
            <person name="Yang G."/>
        </authorList>
    </citation>
    <scope>NUCLEOTIDE SEQUENCE [LARGE SCALE GENOMIC DNA]</scope>
    <source>
        <strain evidence="11">SgZ-1</strain>
    </source>
</reference>
<dbReference type="PANTHER" id="PTHR43586">
    <property type="entry name" value="CYSTEINE DESULFURASE"/>
    <property type="match status" value="1"/>
</dbReference>
<dbReference type="Gene3D" id="3.40.640.10">
    <property type="entry name" value="Type I PLP-dependent aspartate aminotransferase-like (Major domain)"/>
    <property type="match status" value="1"/>
</dbReference>
<name>A0A140IDZ1_9RHOO</name>
<comment type="cofactor">
    <cofactor evidence="1 7">
        <name>pyridoxal 5'-phosphate</name>
        <dbReference type="ChEBI" id="CHEBI:597326"/>
    </cofactor>
</comment>
<dbReference type="EMBL" id="CP014646">
    <property type="protein sequence ID" value="AMO35966.1"/>
    <property type="molecule type" value="Genomic_DNA"/>
</dbReference>
<dbReference type="AlphaFoldDB" id="A0A140IDZ1"/>
<gene>
    <name evidence="10" type="ORF">AC731_002825</name>
</gene>
<dbReference type="CDD" id="cd06453">
    <property type="entry name" value="SufS_like"/>
    <property type="match status" value="1"/>
</dbReference>
<keyword evidence="11" id="KW-1185">Reference proteome</keyword>
<dbReference type="SUPFAM" id="SSF53383">
    <property type="entry name" value="PLP-dependent transferases"/>
    <property type="match status" value="1"/>
</dbReference>
<dbReference type="PIRSF" id="PIRSF005572">
    <property type="entry name" value="NifS"/>
    <property type="match status" value="1"/>
</dbReference>
<comment type="catalytic activity">
    <reaction evidence="6 8">
        <text>(sulfur carrier)-H + L-cysteine = (sulfur carrier)-SH + L-alanine</text>
        <dbReference type="Rhea" id="RHEA:43892"/>
        <dbReference type="Rhea" id="RHEA-COMP:14737"/>
        <dbReference type="Rhea" id="RHEA-COMP:14739"/>
        <dbReference type="ChEBI" id="CHEBI:29917"/>
        <dbReference type="ChEBI" id="CHEBI:35235"/>
        <dbReference type="ChEBI" id="CHEBI:57972"/>
        <dbReference type="ChEBI" id="CHEBI:64428"/>
        <dbReference type="EC" id="2.8.1.7"/>
    </reaction>
</comment>
<dbReference type="GO" id="GO:0030170">
    <property type="term" value="F:pyridoxal phosphate binding"/>
    <property type="evidence" value="ECO:0007669"/>
    <property type="project" value="UniProtKB-UniRule"/>
</dbReference>
<dbReference type="Gene3D" id="3.90.1150.10">
    <property type="entry name" value="Aspartate Aminotransferase, domain 1"/>
    <property type="match status" value="1"/>
</dbReference>
<sequence length="426" mass="45088">MTLLTDLPVSGTGQGLGVTALDVAADFPILARPVHGRRLAYLDNGATTQKPLAVIEAERRFYLESNANIHRGVHWLSQHATELYDGARATVQRFINAAHADEIVFTRGTTEAINLVAQSWGRAELRAGDEILVTTMEHHSNIVPWQLLCEQTGAVLKVVPVSDAGELDLAAFDALLNHRTQLVAITHVSNALGSINPVAELTARAHAAGAVVLVDGAQAVAHQAVDVQAIGCDFYAFSGHKLYGPTGIGVLYGRSGILKAMPPWQGGGDMIRTVSFERSTWADAPQRFEAGTPNIAGAIGLAAAIDYVRAVGIERIAAHEHALLDYATAAVGAIPGVRLVGTARHKAGILSFLVDGIHPHDLGTILDAEGVAIRAGHHCAMPLMTRFGIPGTARASLAMYNTRADIDALVAAIDKAQDLFGTRKHG</sequence>
<comment type="function">
    <text evidence="2 8">Catalyzes the removal of elemental sulfur and selenium atoms from L-cysteine, L-cystine, L-selenocysteine, and L-selenocystine to produce L-alanine.</text>
</comment>
<dbReference type="InterPro" id="IPR020578">
    <property type="entry name" value="Aminotrans_V_PyrdxlP_BS"/>
</dbReference>
<dbReference type="Pfam" id="PF00266">
    <property type="entry name" value="Aminotran_5"/>
    <property type="match status" value="1"/>
</dbReference>
<evidence type="ECO:0000256" key="5">
    <source>
        <dbReference type="ARBA" id="ARBA00022898"/>
    </source>
</evidence>
<dbReference type="KEGG" id="thu:AC731_002825"/>
<dbReference type="PANTHER" id="PTHR43586:SF8">
    <property type="entry name" value="CYSTEINE DESULFURASE 1, CHLOROPLASTIC"/>
    <property type="match status" value="1"/>
</dbReference>
<keyword evidence="4 8" id="KW-0808">Transferase</keyword>
<dbReference type="EC" id="2.8.1.7" evidence="8"/>
<evidence type="ECO:0000256" key="7">
    <source>
        <dbReference type="RuleBase" id="RU004504"/>
    </source>
</evidence>
<evidence type="ECO:0000256" key="2">
    <source>
        <dbReference type="ARBA" id="ARBA00002824"/>
    </source>
</evidence>
<protein>
    <recommendedName>
        <fullName evidence="8">Cysteine desulfurase</fullName>
        <ecNumber evidence="8">2.8.1.7</ecNumber>
    </recommendedName>
</protein>
<evidence type="ECO:0000259" key="9">
    <source>
        <dbReference type="Pfam" id="PF00266"/>
    </source>
</evidence>
<dbReference type="GO" id="GO:0006534">
    <property type="term" value="P:cysteine metabolic process"/>
    <property type="evidence" value="ECO:0007669"/>
    <property type="project" value="UniProtKB-UniRule"/>
</dbReference>
<dbReference type="InterPro" id="IPR016454">
    <property type="entry name" value="Cysteine_dSase"/>
</dbReference>
<feature type="domain" description="Aminotransferase class V" evidence="9">
    <location>
        <begin position="41"/>
        <end position="409"/>
    </location>
</feature>
<evidence type="ECO:0000256" key="3">
    <source>
        <dbReference type="ARBA" id="ARBA00010447"/>
    </source>
</evidence>
<evidence type="ECO:0000256" key="6">
    <source>
        <dbReference type="ARBA" id="ARBA00050776"/>
    </source>
</evidence>
<dbReference type="NCBIfam" id="TIGR01979">
    <property type="entry name" value="sufS"/>
    <property type="match status" value="1"/>
</dbReference>
<keyword evidence="5 8" id="KW-0663">Pyridoxal phosphate</keyword>
<dbReference type="InterPro" id="IPR010970">
    <property type="entry name" value="Cys_dSase_SufS"/>
</dbReference>
<comment type="similarity">
    <text evidence="3 8">Belongs to the class-V pyridoxal-phosphate-dependent aminotransferase family. Csd subfamily.</text>
</comment>
<organism evidence="10 11">
    <name type="scientific">Thauera humireducens</name>
    <dbReference type="NCBI Taxonomy" id="1134435"/>
    <lineage>
        <taxon>Bacteria</taxon>
        <taxon>Pseudomonadati</taxon>
        <taxon>Pseudomonadota</taxon>
        <taxon>Betaproteobacteria</taxon>
        <taxon>Rhodocyclales</taxon>
        <taxon>Zoogloeaceae</taxon>
        <taxon>Thauera</taxon>
    </lineage>
</organism>
<accession>A0A140IDZ1</accession>
<dbReference type="GO" id="GO:0031071">
    <property type="term" value="F:cysteine desulfurase activity"/>
    <property type="evidence" value="ECO:0007669"/>
    <property type="project" value="UniProtKB-UniRule"/>
</dbReference>
<proteinExistence type="inferred from homology"/>
<dbReference type="Proteomes" id="UP000036902">
    <property type="component" value="Chromosome"/>
</dbReference>
<evidence type="ECO:0000256" key="1">
    <source>
        <dbReference type="ARBA" id="ARBA00001933"/>
    </source>
</evidence>
<evidence type="ECO:0000256" key="8">
    <source>
        <dbReference type="RuleBase" id="RU004506"/>
    </source>
</evidence>
<dbReference type="PROSITE" id="PS00595">
    <property type="entry name" value="AA_TRANSFER_CLASS_5"/>
    <property type="match status" value="1"/>
</dbReference>
<evidence type="ECO:0000313" key="10">
    <source>
        <dbReference type="EMBL" id="AMO35966.1"/>
    </source>
</evidence>
<evidence type="ECO:0000256" key="4">
    <source>
        <dbReference type="ARBA" id="ARBA00022679"/>
    </source>
</evidence>
<evidence type="ECO:0000313" key="11">
    <source>
        <dbReference type="Proteomes" id="UP000036902"/>
    </source>
</evidence>
<dbReference type="InterPro" id="IPR015422">
    <property type="entry name" value="PyrdxlP-dep_Trfase_small"/>
</dbReference>
<dbReference type="STRING" id="1134435.AC731_002825"/>
<dbReference type="InterPro" id="IPR000192">
    <property type="entry name" value="Aminotrans_V_dom"/>
</dbReference>
<dbReference type="RefSeq" id="WP_048709110.1">
    <property type="nucleotide sequence ID" value="NZ_CP014646.1"/>
</dbReference>